<name>A0A5B8XZT9_9DELT</name>
<organism evidence="3 4">
    <name type="scientific">Microvenator marinus</name>
    <dbReference type="NCBI Taxonomy" id="2600177"/>
    <lineage>
        <taxon>Bacteria</taxon>
        <taxon>Deltaproteobacteria</taxon>
        <taxon>Bradymonadales</taxon>
        <taxon>Microvenatoraceae</taxon>
        <taxon>Microvenator</taxon>
    </lineage>
</organism>
<feature type="domain" description="DUF2231" evidence="2">
    <location>
        <begin position="2"/>
        <end position="143"/>
    </location>
</feature>
<feature type="transmembrane region" description="Helical" evidence="1">
    <location>
        <begin position="86"/>
        <end position="119"/>
    </location>
</feature>
<dbReference type="Proteomes" id="UP000321595">
    <property type="component" value="Chromosome"/>
</dbReference>
<dbReference type="Pfam" id="PF09990">
    <property type="entry name" value="DUF2231"/>
    <property type="match status" value="1"/>
</dbReference>
<dbReference type="EMBL" id="CP042467">
    <property type="protein sequence ID" value="QED29196.1"/>
    <property type="molecule type" value="Genomic_DNA"/>
</dbReference>
<proteinExistence type="predicted"/>
<keyword evidence="1" id="KW-0472">Membrane</keyword>
<feature type="transmembrane region" description="Helical" evidence="1">
    <location>
        <begin position="6"/>
        <end position="30"/>
    </location>
</feature>
<protein>
    <recommendedName>
        <fullName evidence="2">DUF2231 domain-containing protein</fullName>
    </recommendedName>
</protein>
<sequence>MPLHPAIVHIPVALALLLPLLIPIAGFLWWREKKSRAPLWLVAILAGIMGVSTFAAMQTGEEDEEIVEEVVNHDALEAHEHAAERFAWVAGGIAVISVGTLLAASTGAAIPLIAILWVASVAGAYQAYVTGHAGGELVYVHNAASAHTPSR</sequence>
<dbReference type="RefSeq" id="WP_146962387.1">
    <property type="nucleotide sequence ID" value="NZ_CP042467.1"/>
</dbReference>
<dbReference type="InterPro" id="IPR019251">
    <property type="entry name" value="DUF2231_TM"/>
</dbReference>
<evidence type="ECO:0000313" key="3">
    <source>
        <dbReference type="EMBL" id="QED29196.1"/>
    </source>
</evidence>
<reference evidence="3 4" key="1">
    <citation type="submission" date="2019-08" db="EMBL/GenBank/DDBJ databases">
        <authorList>
            <person name="Liang Q."/>
        </authorList>
    </citation>
    <scope>NUCLEOTIDE SEQUENCE [LARGE SCALE GENOMIC DNA]</scope>
    <source>
        <strain evidence="3 4">V1718</strain>
    </source>
</reference>
<keyword evidence="4" id="KW-1185">Reference proteome</keyword>
<feature type="transmembrane region" description="Helical" evidence="1">
    <location>
        <begin position="37"/>
        <end position="57"/>
    </location>
</feature>
<keyword evidence="1" id="KW-1133">Transmembrane helix</keyword>
<evidence type="ECO:0000313" key="4">
    <source>
        <dbReference type="Proteomes" id="UP000321595"/>
    </source>
</evidence>
<gene>
    <name evidence="3" type="ORF">FRD01_18510</name>
</gene>
<keyword evidence="1" id="KW-0812">Transmembrane</keyword>
<evidence type="ECO:0000256" key="1">
    <source>
        <dbReference type="SAM" id="Phobius"/>
    </source>
</evidence>
<evidence type="ECO:0000259" key="2">
    <source>
        <dbReference type="Pfam" id="PF09990"/>
    </source>
</evidence>
<dbReference type="KEGG" id="bbae:FRD01_18510"/>
<accession>A0A5B8XZT9</accession>
<dbReference type="AlphaFoldDB" id="A0A5B8XZT9"/>